<reference evidence="1" key="2">
    <citation type="journal article" date="2015" name="Data Brief">
        <title>Shoot transcriptome of the giant reed, Arundo donax.</title>
        <authorList>
            <person name="Barrero R.A."/>
            <person name="Guerrero F.D."/>
            <person name="Moolhuijzen P."/>
            <person name="Goolsby J.A."/>
            <person name="Tidwell J."/>
            <person name="Bellgard S.E."/>
            <person name="Bellgard M.I."/>
        </authorList>
    </citation>
    <scope>NUCLEOTIDE SEQUENCE</scope>
    <source>
        <tissue evidence="1">Shoot tissue taken approximately 20 cm above the soil surface</tissue>
    </source>
</reference>
<reference evidence="1" key="1">
    <citation type="submission" date="2014-09" db="EMBL/GenBank/DDBJ databases">
        <authorList>
            <person name="Magalhaes I.L.F."/>
            <person name="Oliveira U."/>
            <person name="Santos F.R."/>
            <person name="Vidigal T.H.D.A."/>
            <person name="Brescovit A.D."/>
            <person name="Santos A.J."/>
        </authorList>
    </citation>
    <scope>NUCLEOTIDE SEQUENCE</scope>
    <source>
        <tissue evidence="1">Shoot tissue taken approximately 20 cm above the soil surface</tissue>
    </source>
</reference>
<protein>
    <submittedName>
        <fullName evidence="1">Uncharacterized protein</fullName>
    </submittedName>
</protein>
<accession>A0A0A9CDR0</accession>
<dbReference type="EMBL" id="GBRH01228288">
    <property type="protein sequence ID" value="JAD69607.1"/>
    <property type="molecule type" value="Transcribed_RNA"/>
</dbReference>
<dbReference type="AlphaFoldDB" id="A0A0A9CDR0"/>
<evidence type="ECO:0000313" key="1">
    <source>
        <dbReference type="EMBL" id="JAD69607.1"/>
    </source>
</evidence>
<sequence length="59" mass="6425">MLMRKRLVSPSRIEACVLSLSSTVPPIESSYLGLRRTIAFEKGSPEVNSTSTSGRKVSL</sequence>
<name>A0A0A9CDR0_ARUDO</name>
<proteinExistence type="predicted"/>
<organism evidence="1">
    <name type="scientific">Arundo donax</name>
    <name type="common">Giant reed</name>
    <name type="synonym">Donax arundinaceus</name>
    <dbReference type="NCBI Taxonomy" id="35708"/>
    <lineage>
        <taxon>Eukaryota</taxon>
        <taxon>Viridiplantae</taxon>
        <taxon>Streptophyta</taxon>
        <taxon>Embryophyta</taxon>
        <taxon>Tracheophyta</taxon>
        <taxon>Spermatophyta</taxon>
        <taxon>Magnoliopsida</taxon>
        <taxon>Liliopsida</taxon>
        <taxon>Poales</taxon>
        <taxon>Poaceae</taxon>
        <taxon>PACMAD clade</taxon>
        <taxon>Arundinoideae</taxon>
        <taxon>Arundineae</taxon>
        <taxon>Arundo</taxon>
    </lineage>
</organism>